<evidence type="ECO:0000313" key="2">
    <source>
        <dbReference type="Proteomes" id="UP000234752"/>
    </source>
</evidence>
<organism evidence="1 2">
    <name type="scientific">Niveispirillum cyanobacteriorum</name>
    <dbReference type="NCBI Taxonomy" id="1612173"/>
    <lineage>
        <taxon>Bacteria</taxon>
        <taxon>Pseudomonadati</taxon>
        <taxon>Pseudomonadota</taxon>
        <taxon>Alphaproteobacteria</taxon>
        <taxon>Rhodospirillales</taxon>
        <taxon>Azospirillaceae</taxon>
        <taxon>Niveispirillum</taxon>
    </lineage>
</organism>
<gene>
    <name evidence="1" type="ORF">C0V82_01900</name>
</gene>
<proteinExistence type="predicted"/>
<name>A0A2K9N7R0_9PROT</name>
<keyword evidence="2" id="KW-1185">Reference proteome</keyword>
<dbReference type="AlphaFoldDB" id="A0A2K9N7R0"/>
<dbReference type="OrthoDB" id="5457915at2"/>
<sequence>MKRYKLTELAAGDIKGISDYTGANFGHPMRKSYNELIRLGVASIVSEPRRRGVTVVRHSGESLLTYHLRHVQQTQVKAPRHLIVYRLSANGFITILRVLHESMDISRHVDNDN</sequence>
<dbReference type="InterPro" id="IPR035093">
    <property type="entry name" value="RelE/ParE_toxin_dom_sf"/>
</dbReference>
<protein>
    <submittedName>
        <fullName evidence="1">Uncharacterized protein</fullName>
    </submittedName>
</protein>
<dbReference type="Pfam" id="PF05016">
    <property type="entry name" value="ParE_toxin"/>
    <property type="match status" value="1"/>
</dbReference>
<accession>A0A2K9N7R0</accession>
<evidence type="ECO:0000313" key="1">
    <source>
        <dbReference type="EMBL" id="AUN29137.1"/>
    </source>
</evidence>
<dbReference type="RefSeq" id="WP_102110886.1">
    <property type="nucleotide sequence ID" value="NZ_BMGN01000004.1"/>
</dbReference>
<dbReference type="EMBL" id="CP025611">
    <property type="protein sequence ID" value="AUN29137.1"/>
    <property type="molecule type" value="Genomic_DNA"/>
</dbReference>
<dbReference type="InterPro" id="IPR007712">
    <property type="entry name" value="RelE/ParE_toxin"/>
</dbReference>
<dbReference type="KEGG" id="ncb:C0V82_01900"/>
<dbReference type="Proteomes" id="UP000234752">
    <property type="component" value="Chromosome eg_1"/>
</dbReference>
<reference evidence="1 2" key="1">
    <citation type="submission" date="2017-12" db="EMBL/GenBank/DDBJ databases">
        <title>Genomes of bacteria within cyanobacterial aggregates.</title>
        <authorList>
            <person name="Cai H."/>
        </authorList>
    </citation>
    <scope>NUCLEOTIDE SEQUENCE [LARGE SCALE GENOMIC DNA]</scope>
    <source>
        <strain evidence="1 2">TH16</strain>
    </source>
</reference>
<dbReference type="Gene3D" id="3.30.2310.20">
    <property type="entry name" value="RelE-like"/>
    <property type="match status" value="1"/>
</dbReference>